<dbReference type="RefSeq" id="XP_014147804.1">
    <property type="nucleotide sequence ID" value="XM_014292329.1"/>
</dbReference>
<dbReference type="Pfam" id="PF07859">
    <property type="entry name" value="Abhydrolase_3"/>
    <property type="match status" value="1"/>
</dbReference>
<dbReference type="InterPro" id="IPR029058">
    <property type="entry name" value="AB_hydrolase_fold"/>
</dbReference>
<keyword evidence="1" id="KW-0378">Hydrolase</keyword>
<dbReference type="PANTHER" id="PTHR48081:SF8">
    <property type="entry name" value="ALPHA_BETA HYDROLASE FOLD-3 DOMAIN-CONTAINING PROTEIN-RELATED"/>
    <property type="match status" value="1"/>
</dbReference>
<gene>
    <name evidence="3" type="ORF">SARC_13539</name>
</gene>
<protein>
    <recommendedName>
        <fullName evidence="2">Alpha/beta hydrolase fold-3 domain-containing protein</fullName>
    </recommendedName>
</protein>
<dbReference type="InterPro" id="IPR013094">
    <property type="entry name" value="AB_hydrolase_3"/>
</dbReference>
<sequence length="221" mass="24354">MIRHIVHKTGAIVFAPDYTLAPASQFPQPLEEVECVMKWIHAKSADLNINRNRLSVMGDSAGGNLAAAVTLKLYSDKKNKISIKQQVLLYPCVDASYVFSQSARKYGDAAVGLPRNVMVYFWSRYLGTNPISTLDDKLFAPLKAPKEEMKDLPPAFVLVAEHDILRSEGEAYAAKLTESGVPTELSVATGQYHGFGIAATHDEAPESIILQEMLNYVKNKL</sequence>
<dbReference type="InterPro" id="IPR050300">
    <property type="entry name" value="GDXG_lipolytic_enzyme"/>
</dbReference>
<dbReference type="OrthoDB" id="408631at2759"/>
<organism evidence="3 4">
    <name type="scientific">Sphaeroforma arctica JP610</name>
    <dbReference type="NCBI Taxonomy" id="667725"/>
    <lineage>
        <taxon>Eukaryota</taxon>
        <taxon>Ichthyosporea</taxon>
        <taxon>Ichthyophonida</taxon>
        <taxon>Sphaeroforma</taxon>
    </lineage>
</organism>
<dbReference type="AlphaFoldDB" id="A0A0L0FB17"/>
<evidence type="ECO:0000259" key="2">
    <source>
        <dbReference type="Pfam" id="PF07859"/>
    </source>
</evidence>
<proteinExistence type="predicted"/>
<feature type="domain" description="Alpha/beta hydrolase fold-3" evidence="2">
    <location>
        <begin position="2"/>
        <end position="195"/>
    </location>
</feature>
<evidence type="ECO:0000313" key="3">
    <source>
        <dbReference type="EMBL" id="KNC73902.1"/>
    </source>
</evidence>
<reference evidence="3 4" key="1">
    <citation type="submission" date="2011-02" db="EMBL/GenBank/DDBJ databases">
        <title>The Genome Sequence of Sphaeroforma arctica JP610.</title>
        <authorList>
            <consortium name="The Broad Institute Genome Sequencing Platform"/>
            <person name="Russ C."/>
            <person name="Cuomo C."/>
            <person name="Young S.K."/>
            <person name="Zeng Q."/>
            <person name="Gargeya S."/>
            <person name="Alvarado L."/>
            <person name="Berlin A."/>
            <person name="Chapman S.B."/>
            <person name="Chen Z."/>
            <person name="Freedman E."/>
            <person name="Gellesch M."/>
            <person name="Goldberg J."/>
            <person name="Griggs A."/>
            <person name="Gujja S."/>
            <person name="Heilman E."/>
            <person name="Heiman D."/>
            <person name="Howarth C."/>
            <person name="Mehta T."/>
            <person name="Neiman D."/>
            <person name="Pearson M."/>
            <person name="Roberts A."/>
            <person name="Saif S."/>
            <person name="Shea T."/>
            <person name="Shenoy N."/>
            <person name="Sisk P."/>
            <person name="Stolte C."/>
            <person name="Sykes S."/>
            <person name="White J."/>
            <person name="Yandava C."/>
            <person name="Burger G."/>
            <person name="Gray M.W."/>
            <person name="Holland P.W.H."/>
            <person name="King N."/>
            <person name="Lang F.B.F."/>
            <person name="Roger A.J."/>
            <person name="Ruiz-Trillo I."/>
            <person name="Haas B."/>
            <person name="Nusbaum C."/>
            <person name="Birren B."/>
        </authorList>
    </citation>
    <scope>NUCLEOTIDE SEQUENCE [LARGE SCALE GENOMIC DNA]</scope>
    <source>
        <strain evidence="3 4">JP610</strain>
    </source>
</reference>
<dbReference type="EMBL" id="KQ245002">
    <property type="protein sequence ID" value="KNC73902.1"/>
    <property type="molecule type" value="Genomic_DNA"/>
</dbReference>
<dbReference type="STRING" id="667725.A0A0L0FB17"/>
<dbReference type="Gene3D" id="3.40.50.1820">
    <property type="entry name" value="alpha/beta hydrolase"/>
    <property type="match status" value="1"/>
</dbReference>
<dbReference type="GeneID" id="25914043"/>
<accession>A0A0L0FB17</accession>
<evidence type="ECO:0000313" key="4">
    <source>
        <dbReference type="Proteomes" id="UP000054560"/>
    </source>
</evidence>
<keyword evidence="4" id="KW-1185">Reference proteome</keyword>
<name>A0A0L0FB17_9EUKA</name>
<dbReference type="PANTHER" id="PTHR48081">
    <property type="entry name" value="AB HYDROLASE SUPERFAMILY PROTEIN C4A8.06C"/>
    <property type="match status" value="1"/>
</dbReference>
<dbReference type="Proteomes" id="UP000054560">
    <property type="component" value="Unassembled WGS sequence"/>
</dbReference>
<dbReference type="GO" id="GO:0016787">
    <property type="term" value="F:hydrolase activity"/>
    <property type="evidence" value="ECO:0007669"/>
    <property type="project" value="UniProtKB-KW"/>
</dbReference>
<evidence type="ECO:0000256" key="1">
    <source>
        <dbReference type="ARBA" id="ARBA00022801"/>
    </source>
</evidence>
<dbReference type="SUPFAM" id="SSF53474">
    <property type="entry name" value="alpha/beta-Hydrolases"/>
    <property type="match status" value="1"/>
</dbReference>
<dbReference type="eggNOG" id="KOG1515">
    <property type="taxonomic scope" value="Eukaryota"/>
</dbReference>